<dbReference type="PANTHER" id="PTHR47637">
    <property type="entry name" value="CHAPERONE SURA"/>
    <property type="match status" value="1"/>
</dbReference>
<keyword evidence="1" id="KW-0732">Signal</keyword>
<proteinExistence type="predicted"/>
<dbReference type="PANTHER" id="PTHR47637:SF1">
    <property type="entry name" value="CHAPERONE SURA"/>
    <property type="match status" value="1"/>
</dbReference>
<dbReference type="AlphaFoldDB" id="A0A2M7SEB5"/>
<evidence type="ECO:0008006" key="5">
    <source>
        <dbReference type="Google" id="ProtNLM"/>
    </source>
</evidence>
<evidence type="ECO:0000256" key="1">
    <source>
        <dbReference type="ARBA" id="ARBA00022729"/>
    </source>
</evidence>
<dbReference type="InterPro" id="IPR050280">
    <property type="entry name" value="OMP_Chaperone_SurA"/>
</dbReference>
<reference evidence="4" key="1">
    <citation type="submission" date="2017-09" db="EMBL/GenBank/DDBJ databases">
        <title>Depth-based differentiation of microbial function through sediment-hosted aquifers and enrichment of novel symbionts in the deep terrestrial subsurface.</title>
        <authorList>
            <person name="Probst A.J."/>
            <person name="Ladd B."/>
            <person name="Jarett J.K."/>
            <person name="Geller-Mcgrath D.E."/>
            <person name="Sieber C.M.K."/>
            <person name="Emerson J.B."/>
            <person name="Anantharaman K."/>
            <person name="Thomas B.C."/>
            <person name="Malmstrom R."/>
            <person name="Stieglmeier M."/>
            <person name="Klingl A."/>
            <person name="Woyke T."/>
            <person name="Ryan C.M."/>
            <person name="Banfield J.F."/>
        </authorList>
    </citation>
    <scope>NUCLEOTIDE SEQUENCE [LARGE SCALE GENOMIC DNA]</scope>
</reference>
<protein>
    <recommendedName>
        <fullName evidence="5">SurA N-terminal domain-containing protein</fullName>
    </recommendedName>
</protein>
<gene>
    <name evidence="3" type="ORF">COY52_02695</name>
</gene>
<dbReference type="Gene3D" id="1.10.4030.10">
    <property type="entry name" value="Porin chaperone SurA, peptide-binding domain"/>
    <property type="match status" value="1"/>
</dbReference>
<comment type="caution">
    <text evidence="3">The sequence shown here is derived from an EMBL/GenBank/DDBJ whole genome shotgun (WGS) entry which is preliminary data.</text>
</comment>
<dbReference type="EMBL" id="PFMR01000084">
    <property type="protein sequence ID" value="PIZ17810.1"/>
    <property type="molecule type" value="Genomic_DNA"/>
</dbReference>
<evidence type="ECO:0000256" key="2">
    <source>
        <dbReference type="SAM" id="Coils"/>
    </source>
</evidence>
<dbReference type="InterPro" id="IPR027304">
    <property type="entry name" value="Trigger_fact/SurA_dom_sf"/>
</dbReference>
<name>A0A2M7SEB5_9BACT</name>
<feature type="coiled-coil region" evidence="2">
    <location>
        <begin position="75"/>
        <end position="152"/>
    </location>
</feature>
<dbReference type="SUPFAM" id="SSF109998">
    <property type="entry name" value="Triger factor/SurA peptide-binding domain-like"/>
    <property type="match status" value="1"/>
</dbReference>
<accession>A0A2M7SEB5</accession>
<dbReference type="Proteomes" id="UP000229307">
    <property type="component" value="Unassembled WGS sequence"/>
</dbReference>
<organism evidence="3 4">
    <name type="scientific">Candidatus Desantisbacteria bacterium CG_4_10_14_0_8_um_filter_48_22</name>
    <dbReference type="NCBI Taxonomy" id="1974543"/>
    <lineage>
        <taxon>Bacteria</taxon>
        <taxon>Candidatus Desantisiibacteriota</taxon>
    </lineage>
</organism>
<evidence type="ECO:0000313" key="3">
    <source>
        <dbReference type="EMBL" id="PIZ17810.1"/>
    </source>
</evidence>
<sequence length="216" mass="25305">MRKLISLIVFSIVCFFFILHVTRDTLHVCYAAQVVERIVAKVNDEVIFKSELDEYVRNARAQMGDRITGSESELARKALDQMIEEKILLQEAKKEDIEATEDDLKTALQNIRDKFPSKDEFDREMKKQGMTLADLQETLKKQVKILRLIEKNVKRKIQVTSGEGREYYRQHKDEIGKPLDSAKEEINNIIFEQKFNEAFGKWVEKLKKRAIIEIKL</sequence>
<dbReference type="Pfam" id="PF13624">
    <property type="entry name" value="SurA_N_3"/>
    <property type="match status" value="1"/>
</dbReference>
<keyword evidence="2" id="KW-0175">Coiled coil</keyword>
<evidence type="ECO:0000313" key="4">
    <source>
        <dbReference type="Proteomes" id="UP000229307"/>
    </source>
</evidence>